<keyword evidence="1" id="KW-0863">Zinc-finger</keyword>
<dbReference type="PROSITE" id="PS50158">
    <property type="entry name" value="ZF_CCHC"/>
    <property type="match status" value="1"/>
</dbReference>
<dbReference type="GO" id="GO:0008270">
    <property type="term" value="F:zinc ion binding"/>
    <property type="evidence" value="ECO:0007669"/>
    <property type="project" value="UniProtKB-KW"/>
</dbReference>
<evidence type="ECO:0000256" key="1">
    <source>
        <dbReference type="PROSITE-ProRule" id="PRU00047"/>
    </source>
</evidence>
<dbReference type="InterPro" id="IPR039537">
    <property type="entry name" value="Retrotran_Ty1/copia-like"/>
</dbReference>
<accession>A0AAQ3PXN4</accession>
<dbReference type="InterPro" id="IPR036397">
    <property type="entry name" value="RNaseH_sf"/>
</dbReference>
<dbReference type="AlphaFoldDB" id="A0AAQ3PXN4"/>
<dbReference type="Gene3D" id="4.10.60.10">
    <property type="entry name" value="Zinc finger, CCHC-type"/>
    <property type="match status" value="1"/>
</dbReference>
<dbReference type="GO" id="GO:0003676">
    <property type="term" value="F:nucleic acid binding"/>
    <property type="evidence" value="ECO:0007669"/>
    <property type="project" value="InterPro"/>
</dbReference>
<dbReference type="PANTHER" id="PTHR42648:SF22">
    <property type="entry name" value="REVERSE TRANSCRIPTASE TY1_COPIA-TYPE DOMAIN-CONTAINING PROTEIN"/>
    <property type="match status" value="1"/>
</dbReference>
<reference evidence="4 5" key="1">
    <citation type="submission" date="2024-02" db="EMBL/GenBank/DDBJ databases">
        <title>High-quality chromosome-scale genome assembly of Pensacola bahiagrass (Paspalum notatum Flugge var. saurae).</title>
        <authorList>
            <person name="Vega J.M."/>
            <person name="Podio M."/>
            <person name="Orjuela J."/>
            <person name="Siena L.A."/>
            <person name="Pessino S.C."/>
            <person name="Combes M.C."/>
            <person name="Mariac C."/>
            <person name="Albertini E."/>
            <person name="Pupilli F."/>
            <person name="Ortiz J.P.A."/>
            <person name="Leblanc O."/>
        </authorList>
    </citation>
    <scope>NUCLEOTIDE SEQUENCE [LARGE SCALE GENOMIC DNA]</scope>
    <source>
        <strain evidence="4">R1</strain>
        <tissue evidence="4">Leaf</tissue>
    </source>
</reference>
<name>A0AAQ3PXN4_PASNO</name>
<keyword evidence="5" id="KW-1185">Reference proteome</keyword>
<evidence type="ECO:0000313" key="5">
    <source>
        <dbReference type="Proteomes" id="UP001341281"/>
    </source>
</evidence>
<proteinExistence type="predicted"/>
<evidence type="ECO:0000256" key="2">
    <source>
        <dbReference type="SAM" id="MobiDB-lite"/>
    </source>
</evidence>
<dbReference type="InterPro" id="IPR012337">
    <property type="entry name" value="RNaseH-like_sf"/>
</dbReference>
<evidence type="ECO:0000313" key="4">
    <source>
        <dbReference type="EMBL" id="WVZ55206.1"/>
    </source>
</evidence>
<dbReference type="Gene3D" id="3.30.420.10">
    <property type="entry name" value="Ribonuclease H-like superfamily/Ribonuclease H"/>
    <property type="match status" value="1"/>
</dbReference>
<dbReference type="Proteomes" id="UP001341281">
    <property type="component" value="Chromosome 02"/>
</dbReference>
<feature type="compositionally biased region" description="Basic and acidic residues" evidence="2">
    <location>
        <begin position="182"/>
        <end position="191"/>
    </location>
</feature>
<organism evidence="4 5">
    <name type="scientific">Paspalum notatum var. saurae</name>
    <dbReference type="NCBI Taxonomy" id="547442"/>
    <lineage>
        <taxon>Eukaryota</taxon>
        <taxon>Viridiplantae</taxon>
        <taxon>Streptophyta</taxon>
        <taxon>Embryophyta</taxon>
        <taxon>Tracheophyta</taxon>
        <taxon>Spermatophyta</taxon>
        <taxon>Magnoliopsida</taxon>
        <taxon>Liliopsida</taxon>
        <taxon>Poales</taxon>
        <taxon>Poaceae</taxon>
        <taxon>PACMAD clade</taxon>
        <taxon>Panicoideae</taxon>
        <taxon>Andropogonodae</taxon>
        <taxon>Paspaleae</taxon>
        <taxon>Paspalinae</taxon>
        <taxon>Paspalum</taxon>
    </lineage>
</organism>
<evidence type="ECO:0000259" key="3">
    <source>
        <dbReference type="PROSITE" id="PS50158"/>
    </source>
</evidence>
<protein>
    <recommendedName>
        <fullName evidence="3">CCHC-type domain-containing protein</fullName>
    </recommendedName>
</protein>
<dbReference type="SUPFAM" id="SSF53098">
    <property type="entry name" value="Ribonuclease H-like"/>
    <property type="match status" value="1"/>
</dbReference>
<dbReference type="EMBL" id="CP144746">
    <property type="protein sequence ID" value="WVZ55206.1"/>
    <property type="molecule type" value="Genomic_DNA"/>
</dbReference>
<sequence length="376" mass="42441">MLSSMTPAIVSTVDTIVSAAEIWKTLEKMYSGAGNVMLMVEIEDRLHDLKQGGQSVMDYVAELKSSWAESKSLWADADHYKPIQLPHSECVAWVKKWIEVKRSTLPSLEEAIATISQEEYRLKVMRETASSPSSPIFTSARVKEDRRCFNCNDTGHLICECPKPLKPNSGRGRGSSRGALRGGRDRGDRSGYRANVASSREELSEASEVSFVELEEPRKVKEKCGSSGDQDQESHIGDFVNFAYTDEEWDIFSFDKICKVFPDVMSGVDKNQLFCDACEYAKHTRTSYVSRGIRSVSPFVIVHSDVWTCPTVSISGMKCFVTFIDCFSRMTWIYLMKHKDEVLKCFQDFCALVKTQFNTQVQSHGQSDEPLRIADF</sequence>
<dbReference type="PANTHER" id="PTHR42648">
    <property type="entry name" value="TRANSPOSASE, PUTATIVE-RELATED"/>
    <property type="match status" value="1"/>
</dbReference>
<dbReference type="SUPFAM" id="SSF57756">
    <property type="entry name" value="Retrovirus zinc finger-like domains"/>
    <property type="match status" value="1"/>
</dbReference>
<gene>
    <name evidence="4" type="ORF">U9M48_005899</name>
</gene>
<keyword evidence="1" id="KW-0479">Metal-binding</keyword>
<dbReference type="InterPro" id="IPR036875">
    <property type="entry name" value="Znf_CCHC_sf"/>
</dbReference>
<keyword evidence="1" id="KW-0862">Zinc</keyword>
<dbReference type="InterPro" id="IPR001878">
    <property type="entry name" value="Znf_CCHC"/>
</dbReference>
<feature type="domain" description="CCHC-type" evidence="3">
    <location>
        <begin position="146"/>
        <end position="163"/>
    </location>
</feature>
<feature type="region of interest" description="Disordered" evidence="2">
    <location>
        <begin position="168"/>
        <end position="199"/>
    </location>
</feature>